<dbReference type="Proteomes" id="UP001153714">
    <property type="component" value="Chromosome 20"/>
</dbReference>
<reference evidence="2" key="2">
    <citation type="submission" date="2022-10" db="EMBL/GenBank/DDBJ databases">
        <authorList>
            <consortium name="ENA_rothamsted_submissions"/>
            <consortium name="culmorum"/>
            <person name="King R."/>
        </authorList>
    </citation>
    <scope>NUCLEOTIDE SEQUENCE</scope>
</reference>
<dbReference type="EMBL" id="OU893351">
    <property type="protein sequence ID" value="CAG9789612.1"/>
    <property type="molecule type" value="Genomic_DNA"/>
</dbReference>
<proteinExistence type="predicted"/>
<dbReference type="OrthoDB" id="7477382at2759"/>
<keyword evidence="1" id="KW-0812">Transmembrane</keyword>
<gene>
    <name evidence="2" type="ORF">DIATSA_LOCUS7331</name>
</gene>
<evidence type="ECO:0000313" key="2">
    <source>
        <dbReference type="EMBL" id="CAG9789612.1"/>
    </source>
</evidence>
<sequence length="150" mass="16915">MNTTLQTHQKNIKIRESIPLPEVIIPENYKPQIYVNLKNIKLDEVNKLLEKTGEMESTESIILSRNPSWATIVLYIIATACIVDIFIYWKKRTSRHTAATATTVGTRESPQQLQLLSIATTQKPAPSPRLTLNGGGVILPYRQFSHQNSS</sequence>
<feature type="transmembrane region" description="Helical" evidence="1">
    <location>
        <begin position="69"/>
        <end position="89"/>
    </location>
</feature>
<evidence type="ECO:0000256" key="1">
    <source>
        <dbReference type="SAM" id="Phobius"/>
    </source>
</evidence>
<keyword evidence="1" id="KW-1133">Transmembrane helix</keyword>
<reference evidence="2" key="1">
    <citation type="submission" date="2021-12" db="EMBL/GenBank/DDBJ databases">
        <authorList>
            <person name="King R."/>
        </authorList>
    </citation>
    <scope>NUCLEOTIDE SEQUENCE</scope>
</reference>
<name>A0A9N9R3Y9_9NEOP</name>
<accession>A0A9N9R3Y9</accession>
<dbReference type="AlphaFoldDB" id="A0A9N9R3Y9"/>
<keyword evidence="3" id="KW-1185">Reference proteome</keyword>
<keyword evidence="1" id="KW-0472">Membrane</keyword>
<organism evidence="2 3">
    <name type="scientific">Diatraea saccharalis</name>
    <name type="common">sugarcane borer</name>
    <dbReference type="NCBI Taxonomy" id="40085"/>
    <lineage>
        <taxon>Eukaryota</taxon>
        <taxon>Metazoa</taxon>
        <taxon>Ecdysozoa</taxon>
        <taxon>Arthropoda</taxon>
        <taxon>Hexapoda</taxon>
        <taxon>Insecta</taxon>
        <taxon>Pterygota</taxon>
        <taxon>Neoptera</taxon>
        <taxon>Endopterygota</taxon>
        <taxon>Lepidoptera</taxon>
        <taxon>Glossata</taxon>
        <taxon>Ditrysia</taxon>
        <taxon>Pyraloidea</taxon>
        <taxon>Crambidae</taxon>
        <taxon>Crambinae</taxon>
        <taxon>Diatraea</taxon>
    </lineage>
</organism>
<protein>
    <submittedName>
        <fullName evidence="2">Uncharacterized protein</fullName>
    </submittedName>
</protein>
<evidence type="ECO:0000313" key="3">
    <source>
        <dbReference type="Proteomes" id="UP001153714"/>
    </source>
</evidence>